<dbReference type="Proteomes" id="UP001165960">
    <property type="component" value="Unassembled WGS sequence"/>
</dbReference>
<proteinExistence type="predicted"/>
<comment type="caution">
    <text evidence="1">The sequence shown here is derived from an EMBL/GenBank/DDBJ whole genome shotgun (WGS) entry which is preliminary data.</text>
</comment>
<sequence>MLSGYSAPCVNGTVDSVPTKIILDGGAYANIVSICFLEKIGVEEIQTSDQQYLMASGIISPYFGVVDNLKLEIEGVATCISASVFDHKQLNLLLGRETLNELKITTHYKYDYWTIKHNGKITRLPVSYKNSDNEHSSVFLCKVDLKCVKNNFLTTEQLSKLQELVNKFMNQFITKEEDIPLANVGKHTIDTGEVKPIAREAYHLPKH</sequence>
<name>A0ACC2UEF7_9FUNG</name>
<organism evidence="1 2">
    <name type="scientific">Entomophthora muscae</name>
    <dbReference type="NCBI Taxonomy" id="34485"/>
    <lineage>
        <taxon>Eukaryota</taxon>
        <taxon>Fungi</taxon>
        <taxon>Fungi incertae sedis</taxon>
        <taxon>Zoopagomycota</taxon>
        <taxon>Entomophthoromycotina</taxon>
        <taxon>Entomophthoromycetes</taxon>
        <taxon>Entomophthorales</taxon>
        <taxon>Entomophthoraceae</taxon>
        <taxon>Entomophthora</taxon>
    </lineage>
</organism>
<dbReference type="EMBL" id="QTSX02000773">
    <property type="protein sequence ID" value="KAJ9085263.1"/>
    <property type="molecule type" value="Genomic_DNA"/>
</dbReference>
<gene>
    <name evidence="1" type="ORF">DSO57_1015854</name>
</gene>
<evidence type="ECO:0000313" key="1">
    <source>
        <dbReference type="EMBL" id="KAJ9085263.1"/>
    </source>
</evidence>
<reference evidence="1" key="1">
    <citation type="submission" date="2022-04" db="EMBL/GenBank/DDBJ databases">
        <title>Genome of the entomopathogenic fungus Entomophthora muscae.</title>
        <authorList>
            <person name="Elya C."/>
            <person name="Lovett B.R."/>
            <person name="Lee E."/>
            <person name="Macias A.M."/>
            <person name="Hajek A.E."/>
            <person name="De Bivort B.L."/>
            <person name="Kasson M.T."/>
            <person name="De Fine Licht H.H."/>
            <person name="Stajich J.E."/>
        </authorList>
    </citation>
    <scope>NUCLEOTIDE SEQUENCE</scope>
    <source>
        <strain evidence="1">Berkeley</strain>
    </source>
</reference>
<evidence type="ECO:0000313" key="2">
    <source>
        <dbReference type="Proteomes" id="UP001165960"/>
    </source>
</evidence>
<protein>
    <submittedName>
        <fullName evidence="1">Uncharacterized protein</fullName>
    </submittedName>
</protein>
<accession>A0ACC2UEF7</accession>
<keyword evidence="2" id="KW-1185">Reference proteome</keyword>